<evidence type="ECO:0000313" key="5">
    <source>
        <dbReference type="Proteomes" id="UP000286097"/>
    </source>
</evidence>
<reference evidence="4 5" key="1">
    <citation type="submission" date="2018-06" db="EMBL/GenBank/DDBJ databases">
        <title>Comparative genomics of downy mildews reveals potential adaptations to biotrophy.</title>
        <authorList>
            <person name="Fletcher K."/>
            <person name="Klosterman S.J."/>
            <person name="Derevnina L."/>
            <person name="Martin F."/>
            <person name="Koike S."/>
            <person name="Reyes Chin-Wo S."/>
            <person name="Mou B."/>
            <person name="Michelmore R."/>
        </authorList>
    </citation>
    <scope>NUCLEOTIDE SEQUENCE [LARGE SCALE GENOMIC DNA]</scope>
    <source>
        <strain evidence="3 5">R13</strain>
        <strain evidence="2 4">R14</strain>
    </source>
</reference>
<evidence type="ECO:0000313" key="2">
    <source>
        <dbReference type="EMBL" id="RMX62530.1"/>
    </source>
</evidence>
<dbReference type="Proteomes" id="UP000282087">
    <property type="component" value="Unassembled WGS sequence"/>
</dbReference>
<dbReference type="EMBL" id="QLLG01000586">
    <property type="protein sequence ID" value="RMX62530.1"/>
    <property type="molecule type" value="Genomic_DNA"/>
</dbReference>
<accession>A0A3M6VDY5</accession>
<name>A0A3M6VDY5_9STRA</name>
<evidence type="ECO:0000256" key="1">
    <source>
        <dbReference type="SAM" id="MobiDB-lite"/>
    </source>
</evidence>
<dbReference type="Proteomes" id="UP000286097">
    <property type="component" value="Unassembled WGS sequence"/>
</dbReference>
<dbReference type="VEuPathDB" id="FungiDB:DD237_004557"/>
<gene>
    <name evidence="3" type="ORF">DD237_004557</name>
    <name evidence="2" type="ORF">DD238_008269</name>
</gene>
<comment type="caution">
    <text evidence="2">The sequence shown here is derived from an EMBL/GenBank/DDBJ whole genome shotgun (WGS) entry which is preliminary data.</text>
</comment>
<sequence>MELMKWRRKLKETFALQGEVKRQVPLMRQDQVENLLEEKKKAPSPTLDEQNAMVAYEVKHSITENTRQTGSDSAYGRNTILR</sequence>
<evidence type="ECO:0000313" key="3">
    <source>
        <dbReference type="EMBL" id="RQM11616.1"/>
    </source>
</evidence>
<dbReference type="EMBL" id="QKXF01000409">
    <property type="protein sequence ID" value="RQM11616.1"/>
    <property type="molecule type" value="Genomic_DNA"/>
</dbReference>
<evidence type="ECO:0000313" key="4">
    <source>
        <dbReference type="Proteomes" id="UP000282087"/>
    </source>
</evidence>
<protein>
    <submittedName>
        <fullName evidence="2">Uncharacterized protein</fullName>
    </submittedName>
</protein>
<keyword evidence="4" id="KW-1185">Reference proteome</keyword>
<feature type="region of interest" description="Disordered" evidence="1">
    <location>
        <begin position="63"/>
        <end position="82"/>
    </location>
</feature>
<feature type="compositionally biased region" description="Polar residues" evidence="1">
    <location>
        <begin position="63"/>
        <end position="72"/>
    </location>
</feature>
<proteinExistence type="predicted"/>
<dbReference type="AlphaFoldDB" id="A0A3M6VDY5"/>
<organism evidence="2 4">
    <name type="scientific">Peronospora effusa</name>
    <dbReference type="NCBI Taxonomy" id="542832"/>
    <lineage>
        <taxon>Eukaryota</taxon>
        <taxon>Sar</taxon>
        <taxon>Stramenopiles</taxon>
        <taxon>Oomycota</taxon>
        <taxon>Peronosporomycetes</taxon>
        <taxon>Peronosporales</taxon>
        <taxon>Peronosporaceae</taxon>
        <taxon>Peronospora</taxon>
    </lineage>
</organism>